<name>A0A7D3V556_9VIRU</name>
<reference evidence="1 2" key="1">
    <citation type="submission" date="2020-04" db="EMBL/GenBank/DDBJ databases">
        <title>Advantages and limits of metagenomic assembly and binning of a giant virus.</title>
        <authorList>
            <person name="Schulz F."/>
            <person name="Andreani J."/>
            <person name="Francis R."/>
            <person name="Boudjemaa H."/>
            <person name="Bou Khalil J.Y."/>
            <person name="Lee J."/>
            <person name="La Scola B."/>
            <person name="Woyke T."/>
        </authorList>
    </citation>
    <scope>NUCLEOTIDE SEQUENCE [LARGE SCALE GENOMIC DNA]</scope>
    <source>
        <strain evidence="1 2">FV1/VV64</strain>
    </source>
</reference>
<evidence type="ECO:0000313" key="2">
    <source>
        <dbReference type="Proteomes" id="UP001162001"/>
    </source>
</evidence>
<proteinExistence type="predicted"/>
<dbReference type="EMBL" id="MT418680">
    <property type="protein sequence ID" value="QKF93555.1"/>
    <property type="molecule type" value="Genomic_DNA"/>
</dbReference>
<keyword evidence="2" id="KW-1185">Reference proteome</keyword>
<dbReference type="Proteomes" id="UP001162001">
    <property type="component" value="Segment"/>
</dbReference>
<accession>A0A7D3V556</accession>
<evidence type="ECO:0000313" key="1">
    <source>
        <dbReference type="EMBL" id="QKF93555.1"/>
    </source>
</evidence>
<organism evidence="1 2">
    <name type="scientific">Fadolivirus FV1/VV64</name>
    <dbReference type="NCBI Taxonomy" id="3070911"/>
    <lineage>
        <taxon>Viruses</taxon>
        <taxon>Varidnaviria</taxon>
        <taxon>Bamfordvirae</taxon>
        <taxon>Nucleocytoviricota</taxon>
        <taxon>Megaviricetes</taxon>
        <taxon>Imitervirales</taxon>
        <taxon>Mimiviridae</taxon>
        <taxon>Klosneuvirinae</taxon>
        <taxon>Fadolivirus</taxon>
        <taxon>Fadolivirus algeromassiliense</taxon>
    </lineage>
</organism>
<protein>
    <submittedName>
        <fullName evidence="1">Uncharacterized protein</fullName>
    </submittedName>
</protein>
<gene>
    <name evidence="1" type="ORF">Fadolivirus_1_97</name>
</gene>
<sequence length="114" mass="13303">MSYGEEIQGTFVFNDIIFEAGYRFNGPHYHQGGYNKCLRIYNGKDDNGNSISGHDYFGDDKFEVIDAIQYADDIVLELSFPLYQKGFFPTDFNNKTIMLKRKLQYLKINDVYNL</sequence>